<dbReference type="NCBIfam" id="TIGR03296">
    <property type="entry name" value="M6dom_TIGR03296"/>
    <property type="match status" value="1"/>
</dbReference>
<feature type="domain" description="Peptidase M6-like" evidence="1">
    <location>
        <begin position="137"/>
        <end position="382"/>
    </location>
</feature>
<evidence type="ECO:0000313" key="3">
    <source>
        <dbReference type="Proteomes" id="UP000316852"/>
    </source>
</evidence>
<dbReference type="Pfam" id="PF05547">
    <property type="entry name" value="Peptidase_M6"/>
    <property type="match status" value="1"/>
</dbReference>
<dbReference type="PANTHER" id="PTHR41775">
    <property type="entry name" value="SECRETED PROTEIN-RELATED"/>
    <property type="match status" value="1"/>
</dbReference>
<keyword evidence="2" id="KW-0378">Hydrolase</keyword>
<keyword evidence="2" id="KW-0482">Metalloprotease</keyword>
<proteinExistence type="predicted"/>
<name>A0A538T848_UNCEI</name>
<keyword evidence="2" id="KW-0645">Protease</keyword>
<dbReference type="AlphaFoldDB" id="A0A538T848"/>
<reference evidence="2 3" key="1">
    <citation type="journal article" date="2019" name="Nat. Microbiol.">
        <title>Mediterranean grassland soil C-N compound turnover is dependent on rainfall and depth, and is mediated by genomically divergent microorganisms.</title>
        <authorList>
            <person name="Diamond S."/>
            <person name="Andeer P.F."/>
            <person name="Li Z."/>
            <person name="Crits-Christoph A."/>
            <person name="Burstein D."/>
            <person name="Anantharaman K."/>
            <person name="Lane K.R."/>
            <person name="Thomas B.C."/>
            <person name="Pan C."/>
            <person name="Northen T.R."/>
            <person name="Banfield J.F."/>
        </authorList>
    </citation>
    <scope>NUCLEOTIDE SEQUENCE [LARGE SCALE GENOMIC DNA]</scope>
    <source>
        <strain evidence="2">WS_6</strain>
    </source>
</reference>
<evidence type="ECO:0000313" key="2">
    <source>
        <dbReference type="EMBL" id="TMQ59795.1"/>
    </source>
</evidence>
<protein>
    <submittedName>
        <fullName evidence="2">M6 family metalloprotease domain-containing protein</fullName>
    </submittedName>
</protein>
<dbReference type="Gene3D" id="2.60.120.260">
    <property type="entry name" value="Galactose-binding domain-like"/>
    <property type="match status" value="1"/>
</dbReference>
<dbReference type="GO" id="GO:0008237">
    <property type="term" value="F:metallopeptidase activity"/>
    <property type="evidence" value="ECO:0007669"/>
    <property type="project" value="UniProtKB-KW"/>
</dbReference>
<dbReference type="InterPro" id="IPR008757">
    <property type="entry name" value="Peptidase_M6-like_domain"/>
</dbReference>
<dbReference type="EMBL" id="VBOW01000019">
    <property type="protein sequence ID" value="TMQ59795.1"/>
    <property type="molecule type" value="Genomic_DNA"/>
</dbReference>
<dbReference type="Gene3D" id="2.60.40.4070">
    <property type="match status" value="1"/>
</dbReference>
<organism evidence="2 3">
    <name type="scientific">Eiseniibacteriota bacterium</name>
    <dbReference type="NCBI Taxonomy" id="2212470"/>
    <lineage>
        <taxon>Bacteria</taxon>
        <taxon>Candidatus Eiseniibacteriota</taxon>
    </lineage>
</organism>
<dbReference type="SUPFAM" id="SSF55486">
    <property type="entry name" value="Metalloproteases ('zincins'), catalytic domain"/>
    <property type="match status" value="1"/>
</dbReference>
<gene>
    <name evidence="2" type="ORF">E6K76_03565</name>
</gene>
<comment type="caution">
    <text evidence="2">The sequence shown here is derived from an EMBL/GenBank/DDBJ whole genome shotgun (WGS) entry which is preliminary data.</text>
</comment>
<dbReference type="Proteomes" id="UP000316852">
    <property type="component" value="Unassembled WGS sequence"/>
</dbReference>
<evidence type="ECO:0000259" key="1">
    <source>
        <dbReference type="Pfam" id="PF05547"/>
    </source>
</evidence>
<dbReference type="GO" id="GO:0006508">
    <property type="term" value="P:proteolysis"/>
    <property type="evidence" value="ECO:0007669"/>
    <property type="project" value="UniProtKB-KW"/>
</dbReference>
<dbReference type="PANTHER" id="PTHR41775:SF1">
    <property type="entry name" value="PEPTIDASE M6-LIKE DOMAIN-CONTAINING PROTEIN"/>
    <property type="match status" value="1"/>
</dbReference>
<accession>A0A538T848</accession>
<sequence length="976" mass="103326">MPTQLREVAVKRSDSGLPARGMQRSARFGRLALLCAAVAATVLATATPREARAAAISPRVVAAARGTSQEPLLSQHAERYQMSRAWGVDRVYPQFALNLAKYPREGVAHRNILVVLCDFDADPFGPAVHHGAKSTPGYYNRLFFSDDPNDGIISLREYYRINSHGRLIVSGRVTSDWLTMPHSYAYYVNGTSGLDFSAYPRSGQRLAEDAMSAAYSSFGQNLSFFDNDGPDGIPSSGDDDGYVDAVIVIHPGQGAEVAPIAQEDNLLWSHEAGIAVYQTCPPPSSPNCLPGILLGGVRGFLYTMNGEYNYGPGDNANGTYCHEFGHTLGLADLYEFSACGRGVGTGLGVYSLMALGNYLPLNPATAQGTRPGNLDPWSRQFLGFEQPTVIAQSGSYRLPPLSRGGGVLKLWKDGQPGTEYFLVENRIHEGSDEFLPGEGLLIYHVDDTLIDNCLDCDNVSCSDPPGPHYRVAVVQADGLKELESSSPLDFGDSNDFFPGSLSVRSWTQSTTPSTRDYSNADTGIRMTNIAGASPDNADTASFDLSVSLSPYLLVSGLTVRDGGSGNGNGILDGGETDSLLVTLHNAGTGSAALTLTLSTLDGSITMIDGGSSAPATASGGTVATATPFVFSVAPSTPVPHAVDFTLGWNDGVSSGTETFTLTVGMGTGLLADFESGIGSWSSGPVAPTAIDEWHLSATRAHGGVTSMKAGSSLDPSGGGTNDAKTYADLEDAALVSPMFYLPPGSQLAFYSWIDAETNGGTIAWDGGRVEISSRGGPWEPIPVDGGYGHQIAFDSGASLRGADVFSGSPQSWRRVVADLSAYAGPVQVRFRFSSNEQNQPFLFSTGALARYYEGWYVDDVSVGPRVDGGPARSVLSLRGGPNPFRASHGFTSAISFRFSAPDGLPHPGLTPQIKVFDLSGRLVRTLDSAPDGLVPGEFRATWNARTDQGELASSGIYFAKVDVLGQTQSFRVVLLR</sequence>